<dbReference type="NCBIfam" id="TIGR03506">
    <property type="entry name" value="FlgEFG_subfam"/>
    <property type="match status" value="1"/>
</dbReference>
<dbReference type="PANTHER" id="PTHR30435">
    <property type="entry name" value="FLAGELLAR PROTEIN"/>
    <property type="match status" value="1"/>
</dbReference>
<comment type="caution">
    <text evidence="8">The sequence shown here is derived from an EMBL/GenBank/DDBJ whole genome shotgun (WGS) entry which is preliminary data.</text>
</comment>
<dbReference type="Proteomes" id="UP001055804">
    <property type="component" value="Unassembled WGS sequence"/>
</dbReference>
<dbReference type="InterPro" id="IPR010930">
    <property type="entry name" value="Flg_bb/hook_C_dom"/>
</dbReference>
<evidence type="ECO:0000313" key="9">
    <source>
        <dbReference type="Proteomes" id="UP001055804"/>
    </source>
</evidence>
<dbReference type="PANTHER" id="PTHR30435:SF19">
    <property type="entry name" value="FLAGELLAR BASAL-BODY ROD PROTEIN FLGG"/>
    <property type="match status" value="1"/>
</dbReference>
<dbReference type="Pfam" id="PF06429">
    <property type="entry name" value="Flg_bbr_C"/>
    <property type="match status" value="1"/>
</dbReference>
<comment type="subcellular location">
    <subcellularLocation>
        <location evidence="1 4">Bacterial flagellum basal body</location>
    </subcellularLocation>
</comment>
<dbReference type="SUPFAM" id="SSF117143">
    <property type="entry name" value="Flagellar hook protein flgE"/>
    <property type="match status" value="1"/>
</dbReference>
<dbReference type="NCBIfam" id="TIGR02490">
    <property type="entry name" value="flgF"/>
    <property type="match status" value="1"/>
</dbReference>
<dbReference type="GO" id="GO:0030694">
    <property type="term" value="C:bacterial-type flagellum basal body, rod"/>
    <property type="evidence" value="ECO:0007669"/>
    <property type="project" value="UniProtKB-UniRule"/>
</dbReference>
<comment type="similarity">
    <text evidence="2 4">Belongs to the flagella basal body rod proteins family.</text>
</comment>
<evidence type="ECO:0000259" key="6">
    <source>
        <dbReference type="Pfam" id="PF06429"/>
    </source>
</evidence>
<dbReference type="InterPro" id="IPR001444">
    <property type="entry name" value="Flag_bb_rod_N"/>
</dbReference>
<dbReference type="Pfam" id="PF00460">
    <property type="entry name" value="Flg_bb_rod"/>
    <property type="match status" value="1"/>
</dbReference>
<accession>A0A9J6PJW5</accession>
<reference evidence="8" key="1">
    <citation type="submission" date="2022-06" db="EMBL/GenBank/DDBJ databases">
        <title>Isolation and Genomics of Futiania mangrovii gen. nov., sp. nov., a Rare and Metabolically-versatile member in the Class Alphaproteobacteria.</title>
        <authorList>
            <person name="Liu L."/>
            <person name="Huang W.-C."/>
            <person name="Pan J."/>
            <person name="Li J."/>
            <person name="Huang Y."/>
            <person name="Du H."/>
            <person name="Liu Y."/>
            <person name="Li M."/>
        </authorList>
    </citation>
    <scope>NUCLEOTIDE SEQUENCE</scope>
    <source>
        <strain evidence="8">FT118</strain>
    </source>
</reference>
<evidence type="ECO:0000256" key="3">
    <source>
        <dbReference type="ARBA" id="ARBA00023143"/>
    </source>
</evidence>
<feature type="domain" description="Flagellar hook protein FlgE/F/G-like D1" evidence="7">
    <location>
        <begin position="82"/>
        <end position="146"/>
    </location>
</feature>
<organism evidence="8 9">
    <name type="scientific">Futiania mangrovi</name>
    <dbReference type="NCBI Taxonomy" id="2959716"/>
    <lineage>
        <taxon>Bacteria</taxon>
        <taxon>Pseudomonadati</taxon>
        <taxon>Pseudomonadota</taxon>
        <taxon>Alphaproteobacteria</taxon>
        <taxon>Futianiales</taxon>
        <taxon>Futianiaceae</taxon>
        <taxon>Futiania</taxon>
    </lineage>
</organism>
<feature type="domain" description="Flagellar basal body rod protein N-terminal" evidence="5">
    <location>
        <begin position="5"/>
        <end position="35"/>
    </location>
</feature>
<name>A0A9J6PJW5_9PROT</name>
<dbReference type="RefSeq" id="WP_269332775.1">
    <property type="nucleotide sequence ID" value="NZ_JAMZFT010000002.1"/>
</dbReference>
<gene>
    <name evidence="8" type="primary">flgF</name>
    <name evidence="8" type="ORF">NJQ99_10460</name>
</gene>
<keyword evidence="8" id="KW-0969">Cilium</keyword>
<sequence length="236" mass="24569">MTDAINVGLSIQRALSRALDVTANNIANMSTAGFRRERLAFGETFERLATPGQGLSYADAPSSYTDMNQGALKGTGAPLDVAIEGEGFLRVMTPEGERLTRDGRLALSPEGILKTVTGHDVLDAGGAPIALPPGGVPSIAGDGTISIGGRAVGQLGLAMAAGGLAREADGLFRPLGAVEAAAEARVAQGMIEGSNVDAISEITRLIEIQRGYERISKLMQSEHDREKGAIDRLTRT</sequence>
<evidence type="ECO:0000256" key="1">
    <source>
        <dbReference type="ARBA" id="ARBA00004117"/>
    </source>
</evidence>
<keyword evidence="3 4" id="KW-0975">Bacterial flagellum</keyword>
<evidence type="ECO:0000256" key="2">
    <source>
        <dbReference type="ARBA" id="ARBA00009677"/>
    </source>
</evidence>
<evidence type="ECO:0000256" key="4">
    <source>
        <dbReference type="RuleBase" id="RU362116"/>
    </source>
</evidence>
<feature type="domain" description="Flagellar basal-body/hook protein C-terminal" evidence="6">
    <location>
        <begin position="187"/>
        <end position="225"/>
    </location>
</feature>
<dbReference type="InterPro" id="IPR037925">
    <property type="entry name" value="FlgE/F/G-like"/>
</dbReference>
<evidence type="ECO:0000259" key="7">
    <source>
        <dbReference type="Pfam" id="PF22692"/>
    </source>
</evidence>
<comment type="subunit">
    <text evidence="4">The basal body constitutes a major portion of the flagellar organelle and consists of five rings (E,L,P,S, and M) mounted on a central rod. The rod consists of about 26 subunits of FlgG in the distal portion, and FlgB, FlgC and FlgF are thought to build up the proximal portion of the rod with about 6 subunits each.</text>
</comment>
<proteinExistence type="inferred from homology"/>
<evidence type="ECO:0000313" key="8">
    <source>
        <dbReference type="EMBL" id="MCP1336831.1"/>
    </source>
</evidence>
<keyword evidence="8" id="KW-0282">Flagellum</keyword>
<keyword evidence="9" id="KW-1185">Reference proteome</keyword>
<evidence type="ECO:0000259" key="5">
    <source>
        <dbReference type="Pfam" id="PF00460"/>
    </source>
</evidence>
<dbReference type="Pfam" id="PF22692">
    <property type="entry name" value="LlgE_F_G_D1"/>
    <property type="match status" value="1"/>
</dbReference>
<protein>
    <recommendedName>
        <fullName evidence="4">Flagellar basal-body rod protein FlgF</fullName>
    </recommendedName>
</protein>
<dbReference type="GO" id="GO:0071978">
    <property type="term" value="P:bacterial-type flagellum-dependent swarming motility"/>
    <property type="evidence" value="ECO:0007669"/>
    <property type="project" value="TreeGrafter"/>
</dbReference>
<keyword evidence="8" id="KW-0966">Cell projection</keyword>
<dbReference type="AlphaFoldDB" id="A0A9J6PJW5"/>
<dbReference type="EMBL" id="JAMZFT010000002">
    <property type="protein sequence ID" value="MCP1336831.1"/>
    <property type="molecule type" value="Genomic_DNA"/>
</dbReference>
<dbReference type="InterPro" id="IPR020013">
    <property type="entry name" value="Flagellar_FlgE/F/G"/>
</dbReference>
<dbReference type="InterPro" id="IPR012836">
    <property type="entry name" value="FlgF"/>
</dbReference>
<dbReference type="InterPro" id="IPR053967">
    <property type="entry name" value="LlgE_F_G-like_D1"/>
</dbReference>